<dbReference type="GO" id="GO:0055085">
    <property type="term" value="P:transmembrane transport"/>
    <property type="evidence" value="ECO:0007669"/>
    <property type="project" value="InterPro"/>
</dbReference>
<dbReference type="InterPro" id="IPR035906">
    <property type="entry name" value="MetI-like_sf"/>
</dbReference>
<evidence type="ECO:0000259" key="7">
    <source>
        <dbReference type="PROSITE" id="PS50928"/>
    </source>
</evidence>
<evidence type="ECO:0000256" key="2">
    <source>
        <dbReference type="ARBA" id="ARBA00022448"/>
    </source>
</evidence>
<feature type="transmembrane region" description="Helical" evidence="6">
    <location>
        <begin position="6"/>
        <end position="29"/>
    </location>
</feature>
<dbReference type="PANTHER" id="PTHR30177">
    <property type="entry name" value="GLYCINE BETAINE/L-PROLINE TRANSPORT SYSTEM PERMEASE PROTEIN PROW"/>
    <property type="match status" value="1"/>
</dbReference>
<dbReference type="RefSeq" id="WP_126814198.1">
    <property type="nucleotide sequence ID" value="NZ_NGKC01000011.1"/>
</dbReference>
<gene>
    <name evidence="8" type="ORF">CBF27_10175</name>
</gene>
<comment type="similarity">
    <text evidence="6">Belongs to the binding-protein-dependent transport system permease family.</text>
</comment>
<feature type="domain" description="ABC transmembrane type-1" evidence="7">
    <location>
        <begin position="10"/>
        <end position="189"/>
    </location>
</feature>
<evidence type="ECO:0000256" key="1">
    <source>
        <dbReference type="ARBA" id="ARBA00004141"/>
    </source>
</evidence>
<comment type="caution">
    <text evidence="8">The sequence shown here is derived from an EMBL/GenBank/DDBJ whole genome shotgun (WGS) entry which is preliminary data.</text>
</comment>
<name>A0A430ARJ0_9ENTE</name>
<feature type="transmembrane region" description="Helical" evidence="6">
    <location>
        <begin position="136"/>
        <end position="160"/>
    </location>
</feature>
<dbReference type="InterPro" id="IPR000515">
    <property type="entry name" value="MetI-like"/>
</dbReference>
<dbReference type="CDD" id="cd06261">
    <property type="entry name" value="TM_PBP2"/>
    <property type="match status" value="1"/>
</dbReference>
<keyword evidence="3 6" id="KW-0812">Transmembrane</keyword>
<dbReference type="PANTHER" id="PTHR30177:SF4">
    <property type="entry name" value="OSMOPROTECTANT IMPORT PERMEASE PROTEIN OSMW"/>
    <property type="match status" value="1"/>
</dbReference>
<keyword evidence="4 6" id="KW-1133">Transmembrane helix</keyword>
<feature type="transmembrane region" description="Helical" evidence="6">
    <location>
        <begin position="172"/>
        <end position="192"/>
    </location>
</feature>
<dbReference type="AlphaFoldDB" id="A0A430ARJ0"/>
<dbReference type="EMBL" id="NGKC01000011">
    <property type="protein sequence ID" value="RSU10672.1"/>
    <property type="molecule type" value="Genomic_DNA"/>
</dbReference>
<organism evidence="8 9">
    <name type="scientific">Vagococcus acidifermentans</name>
    <dbReference type="NCBI Taxonomy" id="564710"/>
    <lineage>
        <taxon>Bacteria</taxon>
        <taxon>Bacillati</taxon>
        <taxon>Bacillota</taxon>
        <taxon>Bacilli</taxon>
        <taxon>Lactobacillales</taxon>
        <taxon>Enterococcaceae</taxon>
        <taxon>Vagococcus</taxon>
    </lineage>
</organism>
<reference evidence="8 9" key="1">
    <citation type="submission" date="2017-05" db="EMBL/GenBank/DDBJ databases">
        <title>Vagococcus spp. assemblies.</title>
        <authorList>
            <person name="Gulvik C.A."/>
        </authorList>
    </citation>
    <scope>NUCLEOTIDE SEQUENCE [LARGE SCALE GENOMIC DNA]</scope>
    <source>
        <strain evidence="8 9">LMG 24798</strain>
    </source>
</reference>
<evidence type="ECO:0000313" key="8">
    <source>
        <dbReference type="EMBL" id="RSU10672.1"/>
    </source>
</evidence>
<dbReference type="GO" id="GO:0005886">
    <property type="term" value="C:plasma membrane"/>
    <property type="evidence" value="ECO:0007669"/>
    <property type="project" value="UniProtKB-SubCell"/>
</dbReference>
<accession>A0A430ARJ0</accession>
<keyword evidence="5 6" id="KW-0472">Membrane</keyword>
<dbReference type="OrthoDB" id="9801163at2"/>
<keyword evidence="9" id="KW-1185">Reference proteome</keyword>
<evidence type="ECO:0000256" key="3">
    <source>
        <dbReference type="ARBA" id="ARBA00022692"/>
    </source>
</evidence>
<dbReference type="GO" id="GO:0031460">
    <property type="term" value="P:glycine betaine transport"/>
    <property type="evidence" value="ECO:0007669"/>
    <property type="project" value="TreeGrafter"/>
</dbReference>
<feature type="transmembrane region" description="Helical" evidence="6">
    <location>
        <begin position="74"/>
        <end position="93"/>
    </location>
</feature>
<dbReference type="Gene3D" id="1.10.3720.10">
    <property type="entry name" value="MetI-like"/>
    <property type="match status" value="1"/>
</dbReference>
<sequence>MNYASIGSALLVHLQIVFAGVLAGCLVGIPTGSLLKGHKQAARVVFALVDVIQTVPTLAMFTFVMLVFGLNNSTVIFSIFLYSLFPIVRNTYTGISGVDPGIIRAGRGIGMTELQIYFTLELPLALPVILSGVRLALVSALGIATTGVLIGASGLGMPIWRGIQTRNMKMMLSGAIPVSLLAILFDVLLSALEKRLVRKNPASG</sequence>
<keyword evidence="2 6" id="KW-0813">Transport</keyword>
<comment type="subcellular location">
    <subcellularLocation>
        <location evidence="6">Cell membrane</location>
        <topology evidence="6">Multi-pass membrane protein</topology>
    </subcellularLocation>
    <subcellularLocation>
        <location evidence="1">Membrane</location>
        <topology evidence="1">Multi-pass membrane protein</topology>
    </subcellularLocation>
</comment>
<protein>
    <submittedName>
        <fullName evidence="8">Amino acid ABC transporter permease</fullName>
    </submittedName>
</protein>
<dbReference type="InterPro" id="IPR051204">
    <property type="entry name" value="ABC_transp_perm/SBD"/>
</dbReference>
<dbReference type="PROSITE" id="PS50928">
    <property type="entry name" value="ABC_TM1"/>
    <property type="match status" value="1"/>
</dbReference>
<dbReference type="Proteomes" id="UP000286773">
    <property type="component" value="Unassembled WGS sequence"/>
</dbReference>
<proteinExistence type="inferred from homology"/>
<evidence type="ECO:0000256" key="6">
    <source>
        <dbReference type="RuleBase" id="RU363032"/>
    </source>
</evidence>
<dbReference type="SUPFAM" id="SSF161098">
    <property type="entry name" value="MetI-like"/>
    <property type="match status" value="1"/>
</dbReference>
<dbReference type="Pfam" id="PF00528">
    <property type="entry name" value="BPD_transp_1"/>
    <property type="match status" value="1"/>
</dbReference>
<evidence type="ECO:0000313" key="9">
    <source>
        <dbReference type="Proteomes" id="UP000286773"/>
    </source>
</evidence>
<evidence type="ECO:0000256" key="4">
    <source>
        <dbReference type="ARBA" id="ARBA00022989"/>
    </source>
</evidence>
<evidence type="ECO:0000256" key="5">
    <source>
        <dbReference type="ARBA" id="ARBA00023136"/>
    </source>
</evidence>
<dbReference type="FunFam" id="1.10.3720.10:FF:000001">
    <property type="entry name" value="Glycine betaine ABC transporter, permease"/>
    <property type="match status" value="1"/>
</dbReference>